<dbReference type="AlphaFoldDB" id="A0A6L2J8U4"/>
<reference evidence="2" key="1">
    <citation type="journal article" date="2019" name="Sci. Rep.">
        <title>Draft genome of Tanacetum cinerariifolium, the natural source of mosquito coil.</title>
        <authorList>
            <person name="Yamashiro T."/>
            <person name="Shiraishi A."/>
            <person name="Satake H."/>
            <person name="Nakayama K."/>
        </authorList>
    </citation>
    <scope>NUCLEOTIDE SEQUENCE</scope>
</reference>
<evidence type="ECO:0000256" key="1">
    <source>
        <dbReference type="SAM" id="MobiDB-lite"/>
    </source>
</evidence>
<proteinExistence type="predicted"/>
<feature type="compositionally biased region" description="Basic residues" evidence="1">
    <location>
        <begin position="54"/>
        <end position="63"/>
    </location>
</feature>
<feature type="region of interest" description="Disordered" evidence="1">
    <location>
        <begin position="1"/>
        <end position="88"/>
    </location>
</feature>
<sequence length="719" mass="81372">MIRKLQPKSKERRRLECKQPNSKPAIEKSSKLAHALKSKVTKERPSKASTTKPPKMKLAKGKSTKITPPQKAGKAQCEPELEHQGKGDEDDIKLAIQMSLESFQALSEAYVEGVAIQELIATIFTKEPDDTSFNIFLDTPSPTDAETVVASKKTNNGGDTELMQIDEEQGKDVDEQSWMKTRLDQTLEKAVGLLLDHPEPTHDEFITDLYPKVQERLKFLVDEHVILEDLISLTRTLSLMKNLEDAYVVRDQFINGKSTKDEIKKPNMEAKVVFMVTVLVYQASSLVPSLSTLRMFETGTYKSLPKHVALYEALKASMERANRDELLTRNGKVSKETISSQPQAPQSSAWKKSDTRDDTPSSFKQQSGLLHEKFYNSLADDCDAFDSNVDEAPTVQTMLMVNLSPAYPVYGEAGPSYDSDILSKYVKDNDVPVVQSSVSSIQNERYMMILNDMYKQPAQHVSVTTQNNVVNNSLSAEHKMADENVPTPAPTRSDDQILPFVAWVFIGKSNFVLDLHKGKKNLIFHIFVDILHNTNFFKAFTTSASLGYTEVIHFVLRMGVNNLYHLWRAILSMINQCLTGSPTKKGRNDKPHVIPYYQFMKIISCHLGRIHNLHQRSASPFHLTKEDFRLGNLKFIPKFEIDEVFRMPILDELMSNNIKNAPYYNAYLEMVVKHDQKVVAEKYGKKKKRVQATQAKACYLKVKQTSTCTKVKGNQGKTF</sequence>
<feature type="compositionally biased region" description="Basic residues" evidence="1">
    <location>
        <begin position="1"/>
        <end position="12"/>
    </location>
</feature>
<name>A0A6L2J8U4_TANCI</name>
<comment type="caution">
    <text evidence="2">The sequence shown here is derived from an EMBL/GenBank/DDBJ whole genome shotgun (WGS) entry which is preliminary data.</text>
</comment>
<feature type="region of interest" description="Disordered" evidence="1">
    <location>
        <begin position="328"/>
        <end position="364"/>
    </location>
</feature>
<organism evidence="2">
    <name type="scientific">Tanacetum cinerariifolium</name>
    <name type="common">Dalmatian daisy</name>
    <name type="synonym">Chrysanthemum cinerariifolium</name>
    <dbReference type="NCBI Taxonomy" id="118510"/>
    <lineage>
        <taxon>Eukaryota</taxon>
        <taxon>Viridiplantae</taxon>
        <taxon>Streptophyta</taxon>
        <taxon>Embryophyta</taxon>
        <taxon>Tracheophyta</taxon>
        <taxon>Spermatophyta</taxon>
        <taxon>Magnoliopsida</taxon>
        <taxon>eudicotyledons</taxon>
        <taxon>Gunneridae</taxon>
        <taxon>Pentapetalae</taxon>
        <taxon>asterids</taxon>
        <taxon>campanulids</taxon>
        <taxon>Asterales</taxon>
        <taxon>Asteraceae</taxon>
        <taxon>Asteroideae</taxon>
        <taxon>Anthemideae</taxon>
        <taxon>Anthemidinae</taxon>
        <taxon>Tanacetum</taxon>
    </lineage>
</organism>
<accession>A0A6L2J8U4</accession>
<feature type="compositionally biased region" description="Low complexity" evidence="1">
    <location>
        <begin position="339"/>
        <end position="349"/>
    </location>
</feature>
<evidence type="ECO:0000313" key="2">
    <source>
        <dbReference type="EMBL" id="GEU33102.1"/>
    </source>
</evidence>
<dbReference type="EMBL" id="BKCJ010000427">
    <property type="protein sequence ID" value="GEU33102.1"/>
    <property type="molecule type" value="Genomic_DNA"/>
</dbReference>
<protein>
    <submittedName>
        <fullName evidence="2">Uncharacterized protein</fullName>
    </submittedName>
</protein>
<gene>
    <name evidence="2" type="ORF">Tci_005080</name>
</gene>